<organism evidence="1 2">
    <name type="scientific">Pyrenophora seminiperda CCB06</name>
    <dbReference type="NCBI Taxonomy" id="1302712"/>
    <lineage>
        <taxon>Eukaryota</taxon>
        <taxon>Fungi</taxon>
        <taxon>Dikarya</taxon>
        <taxon>Ascomycota</taxon>
        <taxon>Pezizomycotina</taxon>
        <taxon>Dothideomycetes</taxon>
        <taxon>Pleosporomycetidae</taxon>
        <taxon>Pleosporales</taxon>
        <taxon>Pleosporineae</taxon>
        <taxon>Pleosporaceae</taxon>
        <taxon>Pyrenophora</taxon>
    </lineage>
</organism>
<gene>
    <name evidence="1" type="ORF">GMOD_00000688</name>
</gene>
<evidence type="ECO:0000313" key="2">
    <source>
        <dbReference type="Proteomes" id="UP000265663"/>
    </source>
</evidence>
<protein>
    <submittedName>
        <fullName evidence="1">Uncharacterized protein</fullName>
    </submittedName>
</protein>
<dbReference type="AlphaFoldDB" id="A0A3M7M7Y1"/>
<keyword evidence="2" id="KW-1185">Reference proteome</keyword>
<reference evidence="1 2" key="1">
    <citation type="journal article" date="2014" name="PLoS ONE">
        <title>De novo Genome Assembly of the Fungal Plant Pathogen Pyrenophora semeniperda.</title>
        <authorList>
            <person name="Soliai M.M."/>
            <person name="Meyer S.E."/>
            <person name="Udall J.A."/>
            <person name="Elzinga D.E."/>
            <person name="Hermansen R.A."/>
            <person name="Bodily P.M."/>
            <person name="Hart A.A."/>
            <person name="Coleman C.E."/>
        </authorList>
    </citation>
    <scope>NUCLEOTIDE SEQUENCE [LARGE SCALE GENOMIC DNA]</scope>
    <source>
        <strain evidence="1 2">CCB06</strain>
        <tissue evidence="1">Mycelium</tissue>
    </source>
</reference>
<dbReference type="PROSITE" id="PS51257">
    <property type="entry name" value="PROKAR_LIPOPROTEIN"/>
    <property type="match status" value="1"/>
</dbReference>
<dbReference type="Proteomes" id="UP000265663">
    <property type="component" value="Unassembled WGS sequence"/>
</dbReference>
<dbReference type="EMBL" id="KE747824">
    <property type="protein sequence ID" value="RMZ70578.1"/>
    <property type="molecule type" value="Genomic_DNA"/>
</dbReference>
<evidence type="ECO:0000313" key="1">
    <source>
        <dbReference type="EMBL" id="RMZ70578.1"/>
    </source>
</evidence>
<accession>A0A3M7M7Y1</accession>
<name>A0A3M7M7Y1_9PLEO</name>
<sequence>MPAIRVRQLVGTTCMHSGPFPSLLSCSILWLVPLGKHHAPHRSCLGARYIDQRYMGHRDTVPCKMDGPMVLSIPVPDRYLTIPWSRLGVLGLPSFAPLSRKVWSARNLFWKTA</sequence>
<proteinExistence type="predicted"/>